<dbReference type="GO" id="GO:0048512">
    <property type="term" value="P:circadian behavior"/>
    <property type="evidence" value="ECO:0007669"/>
    <property type="project" value="TreeGrafter"/>
</dbReference>
<accession>A0AAV2QGV1</accession>
<feature type="non-terminal residue" evidence="3">
    <location>
        <position position="1"/>
    </location>
</feature>
<organism evidence="3 4">
    <name type="scientific">Meganyctiphanes norvegica</name>
    <name type="common">Northern krill</name>
    <name type="synonym">Thysanopoda norvegica</name>
    <dbReference type="NCBI Taxonomy" id="48144"/>
    <lineage>
        <taxon>Eukaryota</taxon>
        <taxon>Metazoa</taxon>
        <taxon>Ecdysozoa</taxon>
        <taxon>Arthropoda</taxon>
        <taxon>Crustacea</taxon>
        <taxon>Multicrustacea</taxon>
        <taxon>Malacostraca</taxon>
        <taxon>Eumalacostraca</taxon>
        <taxon>Eucarida</taxon>
        <taxon>Euphausiacea</taxon>
        <taxon>Euphausiidae</taxon>
        <taxon>Meganyctiphanes</taxon>
    </lineage>
</organism>
<reference evidence="3 4" key="1">
    <citation type="submission" date="2024-05" db="EMBL/GenBank/DDBJ databases">
        <authorList>
            <person name="Wallberg A."/>
        </authorList>
    </citation>
    <scope>NUCLEOTIDE SEQUENCE [LARGE SCALE GENOMIC DNA]</scope>
</reference>
<name>A0AAV2QGV1_MEGNR</name>
<dbReference type="GO" id="GO:0005737">
    <property type="term" value="C:cytoplasm"/>
    <property type="evidence" value="ECO:0007669"/>
    <property type="project" value="TreeGrafter"/>
</dbReference>
<feature type="non-terminal residue" evidence="3">
    <location>
        <position position="159"/>
    </location>
</feature>
<dbReference type="Proteomes" id="UP001497623">
    <property type="component" value="Unassembled WGS sequence"/>
</dbReference>
<dbReference type="InterPro" id="IPR011333">
    <property type="entry name" value="SKP1/BTB/POZ_sf"/>
</dbReference>
<dbReference type="Gene3D" id="1.25.40.420">
    <property type="match status" value="1"/>
</dbReference>
<dbReference type="EMBL" id="CAXKWB010006100">
    <property type="protein sequence ID" value="CAL4081391.1"/>
    <property type="molecule type" value="Genomic_DNA"/>
</dbReference>
<dbReference type="GO" id="GO:0050804">
    <property type="term" value="P:modulation of chemical synaptic transmission"/>
    <property type="evidence" value="ECO:0007669"/>
    <property type="project" value="TreeGrafter"/>
</dbReference>
<keyword evidence="4" id="KW-1185">Reference proteome</keyword>
<dbReference type="SUPFAM" id="SSF54695">
    <property type="entry name" value="POZ domain"/>
    <property type="match status" value="1"/>
</dbReference>
<evidence type="ECO:0000313" key="4">
    <source>
        <dbReference type="Proteomes" id="UP001497623"/>
    </source>
</evidence>
<evidence type="ECO:0000259" key="2">
    <source>
        <dbReference type="Pfam" id="PF07707"/>
    </source>
</evidence>
<dbReference type="Pfam" id="PF00651">
    <property type="entry name" value="BTB"/>
    <property type="match status" value="1"/>
</dbReference>
<dbReference type="PANTHER" id="PTHR46306:SF1">
    <property type="entry name" value="BTB_POZ DOMAIN-CONTAINING PROTEIN 9"/>
    <property type="match status" value="1"/>
</dbReference>
<proteinExistence type="predicted"/>
<comment type="caution">
    <text evidence="3">The sequence shown here is derived from an EMBL/GenBank/DDBJ whole genome shotgun (WGS) entry which is preliminary data.</text>
</comment>
<gene>
    <name evidence="3" type="ORF">MNOR_LOCUS11546</name>
</gene>
<dbReference type="GO" id="GO:0008344">
    <property type="term" value="P:adult locomotory behavior"/>
    <property type="evidence" value="ECO:0007669"/>
    <property type="project" value="TreeGrafter"/>
</dbReference>
<protein>
    <recommendedName>
        <fullName evidence="5">BTB domain-containing protein</fullName>
    </recommendedName>
</protein>
<dbReference type="AlphaFoldDB" id="A0AAV2QGV1"/>
<sequence length="159" mass="17649">QAMLFGPMAEGDTITLAEDPPQAFKWLVNYMYTGITKLPSVELALQVYLLANKYLMRHLKSVCSEYLIDTVSAVSVPEVLNIATLLEDEALINKCAEVLEISPDSFFSSPTIGSLNSESLKQLLRKDLPVSSESIIFQGILNWGRAHLKSKEKEITTIT</sequence>
<evidence type="ECO:0000313" key="3">
    <source>
        <dbReference type="EMBL" id="CAL4081391.1"/>
    </source>
</evidence>
<feature type="domain" description="BACK" evidence="2">
    <location>
        <begin position="79"/>
        <end position="156"/>
    </location>
</feature>
<evidence type="ECO:0008006" key="5">
    <source>
        <dbReference type="Google" id="ProtNLM"/>
    </source>
</evidence>
<dbReference type="InterPro" id="IPR011705">
    <property type="entry name" value="BACK"/>
</dbReference>
<dbReference type="Gene3D" id="3.30.710.10">
    <property type="entry name" value="Potassium Channel Kv1.1, Chain A"/>
    <property type="match status" value="1"/>
</dbReference>
<dbReference type="Pfam" id="PF07707">
    <property type="entry name" value="BACK"/>
    <property type="match status" value="1"/>
</dbReference>
<feature type="domain" description="BTB" evidence="1">
    <location>
        <begin position="4"/>
        <end position="69"/>
    </location>
</feature>
<dbReference type="InterPro" id="IPR052407">
    <property type="entry name" value="BTB_POZ_domain_cont_9"/>
</dbReference>
<dbReference type="PANTHER" id="PTHR46306">
    <property type="entry name" value="BTB/POZ DOMAIN-CONTAINING PROTEIN 9"/>
    <property type="match status" value="1"/>
</dbReference>
<dbReference type="InterPro" id="IPR000210">
    <property type="entry name" value="BTB/POZ_dom"/>
</dbReference>
<evidence type="ECO:0000259" key="1">
    <source>
        <dbReference type="Pfam" id="PF00651"/>
    </source>
</evidence>